<keyword evidence="2 4" id="KW-0863">Zinc-finger</keyword>
<dbReference type="InterPro" id="IPR027370">
    <property type="entry name" value="Znf-RING_euk"/>
</dbReference>
<dbReference type="InterPro" id="IPR052667">
    <property type="entry name" value="E3_ubiquitin-ligase_RING"/>
</dbReference>
<dbReference type="InterPro" id="IPR013083">
    <property type="entry name" value="Znf_RING/FYVE/PHD"/>
</dbReference>
<feature type="domain" description="RING-type" evidence="5">
    <location>
        <begin position="25"/>
        <end position="68"/>
    </location>
</feature>
<dbReference type="Gene3D" id="3.30.40.10">
    <property type="entry name" value="Zinc/RING finger domain, C3HC4 (zinc finger)"/>
    <property type="match status" value="1"/>
</dbReference>
<evidence type="ECO:0000256" key="1">
    <source>
        <dbReference type="ARBA" id="ARBA00022723"/>
    </source>
</evidence>
<dbReference type="Proteomes" id="UP001445076">
    <property type="component" value="Unassembled WGS sequence"/>
</dbReference>
<dbReference type="EMBL" id="JARKIK010000060">
    <property type="protein sequence ID" value="KAK8731621.1"/>
    <property type="molecule type" value="Genomic_DNA"/>
</dbReference>
<reference evidence="6 7" key="1">
    <citation type="journal article" date="2024" name="BMC Genomics">
        <title>Genome assembly of redclaw crayfish (Cherax quadricarinatus) provides insights into its immune adaptation and hypoxia tolerance.</title>
        <authorList>
            <person name="Liu Z."/>
            <person name="Zheng J."/>
            <person name="Li H."/>
            <person name="Fang K."/>
            <person name="Wang S."/>
            <person name="He J."/>
            <person name="Zhou D."/>
            <person name="Weng S."/>
            <person name="Chi M."/>
            <person name="Gu Z."/>
            <person name="He J."/>
            <person name="Li F."/>
            <person name="Wang M."/>
        </authorList>
    </citation>
    <scope>NUCLEOTIDE SEQUENCE [LARGE SCALE GENOMIC DNA]</scope>
    <source>
        <strain evidence="6">ZL_2023a</strain>
    </source>
</reference>
<evidence type="ECO:0000313" key="7">
    <source>
        <dbReference type="Proteomes" id="UP001445076"/>
    </source>
</evidence>
<dbReference type="AlphaFoldDB" id="A0AAW0WHP9"/>
<dbReference type="PROSITE" id="PS50089">
    <property type="entry name" value="ZF_RING_2"/>
    <property type="match status" value="1"/>
</dbReference>
<proteinExistence type="predicted"/>
<dbReference type="GO" id="GO:0008270">
    <property type="term" value="F:zinc ion binding"/>
    <property type="evidence" value="ECO:0007669"/>
    <property type="project" value="UniProtKB-KW"/>
</dbReference>
<keyword evidence="1" id="KW-0479">Metal-binding</keyword>
<keyword evidence="3" id="KW-0862">Zinc</keyword>
<evidence type="ECO:0000256" key="2">
    <source>
        <dbReference type="ARBA" id="ARBA00022771"/>
    </source>
</evidence>
<evidence type="ECO:0000256" key="4">
    <source>
        <dbReference type="PROSITE-ProRule" id="PRU00175"/>
    </source>
</evidence>
<name>A0AAW0WHP9_CHEQU</name>
<gene>
    <name evidence="6" type="ORF">OTU49_007390</name>
</gene>
<sequence>MRSADTPEESSSEMGSQGSNALMECEGCNNAFDQEERQPRILPCGHTFCTSCIGAILKDCKVFCLSCHVEHHAESVEQFPPNCDLESIMRASMMDVDTTPPLTATSVNPPALAAGIAELGQGQQQGLSKELVEKKMEKMKAIANVQVRVQATLNGLDQYAMQIAKMKDEHMKLMTLLEGLSTFHQERIQLLEEDDARLTELQAYLEDLRNNLNE</sequence>
<dbReference type="InterPro" id="IPR017907">
    <property type="entry name" value="Znf_RING_CS"/>
</dbReference>
<dbReference type="SMART" id="SM00184">
    <property type="entry name" value="RING"/>
    <property type="match status" value="1"/>
</dbReference>
<dbReference type="PROSITE" id="PS00518">
    <property type="entry name" value="ZF_RING_1"/>
    <property type="match status" value="1"/>
</dbReference>
<dbReference type="PANTHER" id="PTHR47156:SF10">
    <property type="entry name" value="E3 UBIQUITIN-PROTEIN LIGASE TRIM-21-RELATED"/>
    <property type="match status" value="1"/>
</dbReference>
<dbReference type="Pfam" id="PF13445">
    <property type="entry name" value="zf-RING_UBOX"/>
    <property type="match status" value="1"/>
</dbReference>
<dbReference type="PANTHER" id="PTHR47156">
    <property type="entry name" value="PROTEIN CBG20824"/>
    <property type="match status" value="1"/>
</dbReference>
<keyword evidence="7" id="KW-1185">Reference proteome</keyword>
<dbReference type="SUPFAM" id="SSF57850">
    <property type="entry name" value="RING/U-box"/>
    <property type="match status" value="1"/>
</dbReference>
<organism evidence="6 7">
    <name type="scientific">Cherax quadricarinatus</name>
    <name type="common">Australian red claw crayfish</name>
    <dbReference type="NCBI Taxonomy" id="27406"/>
    <lineage>
        <taxon>Eukaryota</taxon>
        <taxon>Metazoa</taxon>
        <taxon>Ecdysozoa</taxon>
        <taxon>Arthropoda</taxon>
        <taxon>Crustacea</taxon>
        <taxon>Multicrustacea</taxon>
        <taxon>Malacostraca</taxon>
        <taxon>Eumalacostraca</taxon>
        <taxon>Eucarida</taxon>
        <taxon>Decapoda</taxon>
        <taxon>Pleocyemata</taxon>
        <taxon>Astacidea</taxon>
        <taxon>Parastacoidea</taxon>
        <taxon>Parastacidae</taxon>
        <taxon>Cherax</taxon>
    </lineage>
</organism>
<accession>A0AAW0WHP9</accession>
<comment type="caution">
    <text evidence="6">The sequence shown here is derived from an EMBL/GenBank/DDBJ whole genome shotgun (WGS) entry which is preliminary data.</text>
</comment>
<evidence type="ECO:0000313" key="6">
    <source>
        <dbReference type="EMBL" id="KAK8731621.1"/>
    </source>
</evidence>
<evidence type="ECO:0000259" key="5">
    <source>
        <dbReference type="PROSITE" id="PS50089"/>
    </source>
</evidence>
<dbReference type="InterPro" id="IPR001841">
    <property type="entry name" value="Znf_RING"/>
</dbReference>
<evidence type="ECO:0000256" key="3">
    <source>
        <dbReference type="ARBA" id="ARBA00022833"/>
    </source>
</evidence>
<protein>
    <recommendedName>
        <fullName evidence="5">RING-type domain-containing protein</fullName>
    </recommendedName>
</protein>